<dbReference type="Proteomes" id="UP000579281">
    <property type="component" value="Unassembled WGS sequence"/>
</dbReference>
<reference evidence="1 2" key="1">
    <citation type="submission" date="2020-08" db="EMBL/GenBank/DDBJ databases">
        <title>Genomic Encyclopedia of Type Strains, Phase IV (KMG-IV): sequencing the most valuable type-strain genomes for metagenomic binning, comparative biology and taxonomic classification.</title>
        <authorList>
            <person name="Goeker M."/>
        </authorList>
    </citation>
    <scope>NUCLEOTIDE SEQUENCE [LARGE SCALE GENOMIC DNA]</scope>
    <source>
        <strain evidence="1 2">DSM 103526</strain>
    </source>
</reference>
<organism evidence="1 2">
    <name type="scientific">Anaerosolibacter carboniphilus</name>
    <dbReference type="NCBI Taxonomy" id="1417629"/>
    <lineage>
        <taxon>Bacteria</taxon>
        <taxon>Bacillati</taxon>
        <taxon>Bacillota</taxon>
        <taxon>Clostridia</taxon>
        <taxon>Peptostreptococcales</taxon>
        <taxon>Thermotaleaceae</taxon>
        <taxon>Anaerosolibacter</taxon>
    </lineage>
</organism>
<name>A0A841KZ65_9FIRM</name>
<keyword evidence="2" id="KW-1185">Reference proteome</keyword>
<sequence length="116" mass="13242">MQIQINNVNPNKLYEELVELGINPILLQDDRGQGELIAQNTWITFDEDVDMDLVQQIIDDHDPTPLPPTPTEIDILGQQNVEKELQLMDIKLTNDMLGQNLVSMELRIMQLEMGGM</sequence>
<dbReference type="RefSeq" id="WP_184313306.1">
    <property type="nucleotide sequence ID" value="NZ_JACHEN010000044.1"/>
</dbReference>
<comment type="caution">
    <text evidence="1">The sequence shown here is derived from an EMBL/GenBank/DDBJ whole genome shotgun (WGS) entry which is preliminary data.</text>
</comment>
<dbReference type="EMBL" id="JACHEN010000044">
    <property type="protein sequence ID" value="MBB6218647.1"/>
    <property type="molecule type" value="Genomic_DNA"/>
</dbReference>
<proteinExistence type="predicted"/>
<evidence type="ECO:0000313" key="2">
    <source>
        <dbReference type="Proteomes" id="UP000579281"/>
    </source>
</evidence>
<accession>A0A841KZ65</accession>
<evidence type="ECO:0000313" key="1">
    <source>
        <dbReference type="EMBL" id="MBB6218647.1"/>
    </source>
</evidence>
<gene>
    <name evidence="1" type="ORF">HNQ80_004821</name>
</gene>
<dbReference type="AlphaFoldDB" id="A0A841KZ65"/>
<protein>
    <submittedName>
        <fullName evidence="1">Uncharacterized protein</fullName>
    </submittedName>
</protein>